<sequence>MNRMGVGALDYVLLMCPSLTAFRISADFITDALFENIPKDHPLRILDLDCSGTAVDLIDTMEDLESETPLGIEPIGVWFSTD</sequence>
<keyword evidence="3" id="KW-1185">Reference proteome</keyword>
<dbReference type="EMBL" id="QKRW01000028">
    <property type="protein sequence ID" value="RAL61842.1"/>
    <property type="molecule type" value="Genomic_DNA"/>
</dbReference>
<evidence type="ECO:0000313" key="3">
    <source>
        <dbReference type="Proteomes" id="UP000249056"/>
    </source>
</evidence>
<accession>A0A395INH4</accession>
<evidence type="ECO:0000313" key="2">
    <source>
        <dbReference type="EMBL" id="RAL61842.1"/>
    </source>
</evidence>
<comment type="caution">
    <text evidence="2">The sequence shown here is derived from an EMBL/GenBank/DDBJ whole genome shotgun (WGS) entry which is preliminary data.</text>
</comment>
<dbReference type="Proteomes" id="UP000249056">
    <property type="component" value="Unassembled WGS sequence"/>
</dbReference>
<feature type="signal peptide" evidence="1">
    <location>
        <begin position="1"/>
        <end position="21"/>
    </location>
</feature>
<dbReference type="OrthoDB" id="2125396at2759"/>
<name>A0A395INH4_9HELO</name>
<keyword evidence="1" id="KW-0732">Signal</keyword>
<organism evidence="2 3">
    <name type="scientific">Monilinia fructigena</name>
    <dbReference type="NCBI Taxonomy" id="38457"/>
    <lineage>
        <taxon>Eukaryota</taxon>
        <taxon>Fungi</taxon>
        <taxon>Dikarya</taxon>
        <taxon>Ascomycota</taxon>
        <taxon>Pezizomycotina</taxon>
        <taxon>Leotiomycetes</taxon>
        <taxon>Helotiales</taxon>
        <taxon>Sclerotiniaceae</taxon>
        <taxon>Monilinia</taxon>
    </lineage>
</organism>
<dbReference type="AlphaFoldDB" id="A0A395INH4"/>
<gene>
    <name evidence="2" type="ORF">DID88_002905</name>
</gene>
<feature type="chain" id="PRO_5017449213" evidence="1">
    <location>
        <begin position="22"/>
        <end position="82"/>
    </location>
</feature>
<proteinExistence type="predicted"/>
<reference evidence="2 3" key="1">
    <citation type="submission" date="2018-06" db="EMBL/GenBank/DDBJ databases">
        <title>Genome Sequence of the Brown Rot Fungal Pathogen Monilinia fructigena.</title>
        <authorList>
            <person name="Landi L."/>
            <person name="De Miccolis Angelini R.M."/>
            <person name="Pollastro S."/>
            <person name="Abate D."/>
            <person name="Faretra F."/>
            <person name="Romanazzi G."/>
        </authorList>
    </citation>
    <scope>NUCLEOTIDE SEQUENCE [LARGE SCALE GENOMIC DNA]</scope>
    <source>
        <strain evidence="2 3">Mfrg269</strain>
    </source>
</reference>
<evidence type="ECO:0000256" key="1">
    <source>
        <dbReference type="SAM" id="SignalP"/>
    </source>
</evidence>
<protein>
    <submittedName>
        <fullName evidence="2">Uncharacterized protein</fullName>
    </submittedName>
</protein>